<evidence type="ECO:0000313" key="2">
    <source>
        <dbReference type="EMBL" id="TCG11646.1"/>
    </source>
</evidence>
<dbReference type="Pfam" id="PF01048">
    <property type="entry name" value="PNP_UDP_1"/>
    <property type="match status" value="1"/>
</dbReference>
<accession>A0A4R0XLR6</accession>
<comment type="caution">
    <text evidence="2">The sequence shown here is derived from an EMBL/GenBank/DDBJ whole genome shotgun (WGS) entry which is preliminary data.</text>
</comment>
<sequence>MIGLIIADKHELNKIRWSEKEEVTKNGFDFIVYEVNGQDVVVSHSGIGVVKAAACIQEMISSFGVKKVYNYGAVGADSTLNVFDLVTPKKIYFHDVITPWYPRGQVPGDVQFYINNLRIPGVKNNPIASGMKFISSEEDVQEIQKDLVVSIFDMETAGMAQIAYNNNVDLYVLKCVSDIIGKDSSRLGDINYRITEAGKIAFQRTMELIDEATKNA</sequence>
<proteinExistence type="predicted"/>
<dbReference type="NCBIfam" id="NF005522">
    <property type="entry name" value="PRK07164.1"/>
    <property type="match status" value="1"/>
</dbReference>
<dbReference type="RefSeq" id="WP_131613175.1">
    <property type="nucleotide sequence ID" value="NZ_PSZP01000004.1"/>
</dbReference>
<dbReference type="EMBL" id="PSZP01000004">
    <property type="protein sequence ID" value="TCG11646.1"/>
    <property type="molecule type" value="Genomic_DNA"/>
</dbReference>
<dbReference type="AlphaFoldDB" id="A0A4R0XLR6"/>
<protein>
    <recommendedName>
        <fullName evidence="1">Nucleoside phosphorylase domain-containing protein</fullName>
    </recommendedName>
</protein>
<dbReference type="Proteomes" id="UP000291072">
    <property type="component" value="Unassembled WGS sequence"/>
</dbReference>
<dbReference type="GO" id="GO:0008782">
    <property type="term" value="F:adenosylhomocysteine nucleosidase activity"/>
    <property type="evidence" value="ECO:0007669"/>
    <property type="project" value="TreeGrafter"/>
</dbReference>
<dbReference type="InterPro" id="IPR000845">
    <property type="entry name" value="Nucleoside_phosphorylase_d"/>
</dbReference>
<keyword evidence="3" id="KW-1185">Reference proteome</keyword>
<dbReference type="PANTHER" id="PTHR46832:SF1">
    <property type="entry name" value="5'-METHYLTHIOADENOSINE_S-ADENOSYLHOMOCYSTEINE NUCLEOSIDASE"/>
    <property type="match status" value="1"/>
</dbReference>
<name>A0A4R0XLR6_9MOLU</name>
<evidence type="ECO:0000313" key="3">
    <source>
        <dbReference type="Proteomes" id="UP000291072"/>
    </source>
</evidence>
<dbReference type="OrthoDB" id="396418at2"/>
<reference evidence="2 3" key="1">
    <citation type="submission" date="2018-02" db="EMBL/GenBank/DDBJ databases">
        <title>Mycoplasma marinum and Mycoplasma todarodis sp. nov., moderately halophilic and psychrotolerant mycoplasmas isolated from cephalopods.</title>
        <authorList>
            <person name="Viver T."/>
        </authorList>
    </citation>
    <scope>NUCLEOTIDE SEQUENCE [LARGE SCALE GENOMIC DNA]</scope>
    <source>
        <strain evidence="2 3">5H</strain>
    </source>
</reference>
<dbReference type="CDD" id="cd09008">
    <property type="entry name" value="MTAN"/>
    <property type="match status" value="1"/>
</dbReference>
<dbReference type="GO" id="GO:0019284">
    <property type="term" value="P:L-methionine salvage from S-adenosylmethionine"/>
    <property type="evidence" value="ECO:0007669"/>
    <property type="project" value="TreeGrafter"/>
</dbReference>
<feature type="domain" description="Nucleoside phosphorylase" evidence="1">
    <location>
        <begin position="2"/>
        <end position="185"/>
    </location>
</feature>
<dbReference type="GO" id="GO:0005829">
    <property type="term" value="C:cytosol"/>
    <property type="evidence" value="ECO:0007669"/>
    <property type="project" value="TreeGrafter"/>
</dbReference>
<gene>
    <name evidence="2" type="ORF">C4B25_00860</name>
</gene>
<dbReference type="SUPFAM" id="SSF53167">
    <property type="entry name" value="Purine and uridine phosphorylases"/>
    <property type="match status" value="1"/>
</dbReference>
<organism evidence="2 3">
    <name type="scientific">Mycoplasma todarodis</name>
    <dbReference type="NCBI Taxonomy" id="1937191"/>
    <lineage>
        <taxon>Bacteria</taxon>
        <taxon>Bacillati</taxon>
        <taxon>Mycoplasmatota</taxon>
        <taxon>Mollicutes</taxon>
        <taxon>Mycoplasmataceae</taxon>
        <taxon>Mycoplasma</taxon>
    </lineage>
</organism>
<dbReference type="GO" id="GO:0008930">
    <property type="term" value="F:methylthioadenosine nucleosidase activity"/>
    <property type="evidence" value="ECO:0007669"/>
    <property type="project" value="TreeGrafter"/>
</dbReference>
<dbReference type="GO" id="GO:0009116">
    <property type="term" value="P:nucleoside metabolic process"/>
    <property type="evidence" value="ECO:0007669"/>
    <property type="project" value="InterPro"/>
</dbReference>
<dbReference type="Gene3D" id="3.40.50.1580">
    <property type="entry name" value="Nucleoside phosphorylase domain"/>
    <property type="match status" value="1"/>
</dbReference>
<dbReference type="InterPro" id="IPR035994">
    <property type="entry name" value="Nucleoside_phosphorylase_sf"/>
</dbReference>
<evidence type="ECO:0000259" key="1">
    <source>
        <dbReference type="Pfam" id="PF01048"/>
    </source>
</evidence>
<dbReference type="PANTHER" id="PTHR46832">
    <property type="entry name" value="5'-METHYLTHIOADENOSINE/S-ADENOSYLHOMOCYSTEINE NUCLEOSIDASE"/>
    <property type="match status" value="1"/>
</dbReference>